<sequence length="233" mass="26265">MCQYFLGQLKSKESKKAGTTNLHIDVSDAVNVLVYVGIGGHGNDGSDKEEEVRQVEAEILDSNIDEAQLQRLRNGERPGALWHLFRSDDANKIREYISRNQRKTPGSDFIHDQTTYLEQEDLEKLRDLSNVDAYPILQFFGDAVFIPSGAPHQVKNLHSCIKIAEDFVSPENLDRCLITTNEFRSLSKTHTNHADILQAKNILFYTIRDALNSLSESNGSETTQETSILDVLN</sequence>
<evidence type="ECO:0000259" key="4">
    <source>
        <dbReference type="PROSITE" id="PS51184"/>
    </source>
</evidence>
<accession>A0A8S3C671</accession>
<evidence type="ECO:0000256" key="3">
    <source>
        <dbReference type="ARBA" id="ARBA00023242"/>
    </source>
</evidence>
<comment type="subcellular location">
    <subcellularLocation>
        <location evidence="1">Nucleus</location>
    </subcellularLocation>
</comment>
<evidence type="ECO:0000313" key="6">
    <source>
        <dbReference type="Proteomes" id="UP000681720"/>
    </source>
</evidence>
<dbReference type="GO" id="GO:0046872">
    <property type="term" value="F:metal ion binding"/>
    <property type="evidence" value="ECO:0007669"/>
    <property type="project" value="UniProtKB-KW"/>
</dbReference>
<gene>
    <name evidence="5" type="ORF">GIL414_LOCUS50995</name>
</gene>
<comment type="caution">
    <text evidence="5">The sequence shown here is derived from an EMBL/GenBank/DDBJ whole genome shotgun (WGS) entry which is preliminary data.</text>
</comment>
<dbReference type="Gene3D" id="2.60.120.650">
    <property type="entry name" value="Cupin"/>
    <property type="match status" value="1"/>
</dbReference>
<dbReference type="GO" id="GO:0006357">
    <property type="term" value="P:regulation of transcription by RNA polymerase II"/>
    <property type="evidence" value="ECO:0007669"/>
    <property type="project" value="TreeGrafter"/>
</dbReference>
<dbReference type="PANTHER" id="PTHR12549">
    <property type="entry name" value="JMJC DOMAIN-CONTAINING HISTONE DEMETHYLATION PROTEIN"/>
    <property type="match status" value="1"/>
</dbReference>
<keyword evidence="2" id="KW-0479">Metal-binding</keyword>
<keyword evidence="3" id="KW-0539">Nucleus</keyword>
<dbReference type="GO" id="GO:0000785">
    <property type="term" value="C:chromatin"/>
    <property type="evidence" value="ECO:0007669"/>
    <property type="project" value="TreeGrafter"/>
</dbReference>
<dbReference type="InterPro" id="IPR003347">
    <property type="entry name" value="JmjC_dom"/>
</dbReference>
<dbReference type="Proteomes" id="UP000681720">
    <property type="component" value="Unassembled WGS sequence"/>
</dbReference>
<organism evidence="5 6">
    <name type="scientific">Rotaria magnacalcarata</name>
    <dbReference type="NCBI Taxonomy" id="392030"/>
    <lineage>
        <taxon>Eukaryota</taxon>
        <taxon>Metazoa</taxon>
        <taxon>Spiralia</taxon>
        <taxon>Gnathifera</taxon>
        <taxon>Rotifera</taxon>
        <taxon>Eurotatoria</taxon>
        <taxon>Bdelloidea</taxon>
        <taxon>Philodinida</taxon>
        <taxon>Philodinidae</taxon>
        <taxon>Rotaria</taxon>
    </lineage>
</organism>
<dbReference type="Pfam" id="PF02373">
    <property type="entry name" value="JmjC"/>
    <property type="match status" value="1"/>
</dbReference>
<dbReference type="SUPFAM" id="SSF51197">
    <property type="entry name" value="Clavaminate synthase-like"/>
    <property type="match status" value="1"/>
</dbReference>
<dbReference type="PROSITE" id="PS51184">
    <property type="entry name" value="JMJC"/>
    <property type="match status" value="1"/>
</dbReference>
<dbReference type="GO" id="GO:0000118">
    <property type="term" value="C:histone deacetylase complex"/>
    <property type="evidence" value="ECO:0007669"/>
    <property type="project" value="TreeGrafter"/>
</dbReference>
<protein>
    <recommendedName>
        <fullName evidence="4">JmjC domain-containing protein</fullName>
    </recommendedName>
</protein>
<reference evidence="5" key="1">
    <citation type="submission" date="2021-02" db="EMBL/GenBank/DDBJ databases">
        <authorList>
            <person name="Nowell W R."/>
        </authorList>
    </citation>
    <scope>NUCLEOTIDE SEQUENCE</scope>
</reference>
<dbReference type="AlphaFoldDB" id="A0A8S3C671"/>
<dbReference type="PANTHER" id="PTHR12549:SF38">
    <property type="entry name" value="JMJC DOMAIN-CONTAINING HISTONE DEMETHYLASE 2, ISOFORM A"/>
    <property type="match status" value="1"/>
</dbReference>
<evidence type="ECO:0000256" key="1">
    <source>
        <dbReference type="ARBA" id="ARBA00004123"/>
    </source>
</evidence>
<proteinExistence type="predicted"/>
<dbReference type="InterPro" id="IPR045109">
    <property type="entry name" value="LSDs-like"/>
</dbReference>
<dbReference type="EMBL" id="CAJOBJ010171315">
    <property type="protein sequence ID" value="CAF4884109.1"/>
    <property type="molecule type" value="Genomic_DNA"/>
</dbReference>
<evidence type="ECO:0000256" key="2">
    <source>
        <dbReference type="ARBA" id="ARBA00022723"/>
    </source>
</evidence>
<dbReference type="GO" id="GO:0032454">
    <property type="term" value="F:histone H3K9 demethylase activity"/>
    <property type="evidence" value="ECO:0007669"/>
    <property type="project" value="InterPro"/>
</dbReference>
<dbReference type="GO" id="GO:0003712">
    <property type="term" value="F:transcription coregulator activity"/>
    <property type="evidence" value="ECO:0007669"/>
    <property type="project" value="TreeGrafter"/>
</dbReference>
<evidence type="ECO:0000313" key="5">
    <source>
        <dbReference type="EMBL" id="CAF4884109.1"/>
    </source>
</evidence>
<name>A0A8S3C671_9BILA</name>
<dbReference type="SMART" id="SM00558">
    <property type="entry name" value="JmjC"/>
    <property type="match status" value="1"/>
</dbReference>
<feature type="domain" description="JmjC" evidence="4">
    <location>
        <begin position="1"/>
        <end position="184"/>
    </location>
</feature>
<dbReference type="GO" id="GO:0031490">
    <property type="term" value="F:chromatin DNA binding"/>
    <property type="evidence" value="ECO:0007669"/>
    <property type="project" value="TreeGrafter"/>
</dbReference>